<keyword evidence="6" id="KW-0723">Serine/threonine-protein kinase</keyword>
<evidence type="ECO:0000256" key="2">
    <source>
        <dbReference type="ARBA" id="ARBA00022741"/>
    </source>
</evidence>
<gene>
    <name evidence="8" type="ORF">POBO1169_LOCUS5601</name>
</gene>
<dbReference type="InterPro" id="IPR017441">
    <property type="entry name" value="Protein_kinase_ATP_BS"/>
</dbReference>
<evidence type="ECO:0000256" key="6">
    <source>
        <dbReference type="RuleBase" id="RU000304"/>
    </source>
</evidence>
<keyword evidence="4 5" id="KW-0067">ATP-binding</keyword>
<dbReference type="PROSITE" id="PS00108">
    <property type="entry name" value="PROTEIN_KINASE_ST"/>
    <property type="match status" value="1"/>
</dbReference>
<feature type="domain" description="Protein kinase" evidence="7">
    <location>
        <begin position="84"/>
        <end position="380"/>
    </location>
</feature>
<dbReference type="Gene3D" id="1.10.510.10">
    <property type="entry name" value="Transferase(Phosphotransferase) domain 1"/>
    <property type="match status" value="1"/>
</dbReference>
<dbReference type="SUPFAM" id="SSF56112">
    <property type="entry name" value="Protein kinase-like (PK-like)"/>
    <property type="match status" value="1"/>
</dbReference>
<dbReference type="GO" id="GO:0004674">
    <property type="term" value="F:protein serine/threonine kinase activity"/>
    <property type="evidence" value="ECO:0007669"/>
    <property type="project" value="UniProtKB-KW"/>
</dbReference>
<proteinExistence type="inferred from homology"/>
<name>A0A7S0N3A8_9CHLO</name>
<organism evidence="8">
    <name type="scientific">Pyramimonas obovata</name>
    <dbReference type="NCBI Taxonomy" id="1411642"/>
    <lineage>
        <taxon>Eukaryota</taxon>
        <taxon>Viridiplantae</taxon>
        <taxon>Chlorophyta</taxon>
        <taxon>Pyramimonadophyceae</taxon>
        <taxon>Pyramimonadales</taxon>
        <taxon>Pyramimonadaceae</taxon>
        <taxon>Pyramimonas</taxon>
        <taxon>Pyramimonas incertae sedis</taxon>
    </lineage>
</organism>
<dbReference type="InterPro" id="IPR011009">
    <property type="entry name" value="Kinase-like_dom_sf"/>
</dbReference>
<dbReference type="InterPro" id="IPR008271">
    <property type="entry name" value="Ser/Thr_kinase_AS"/>
</dbReference>
<reference evidence="8" key="1">
    <citation type="submission" date="2021-01" db="EMBL/GenBank/DDBJ databases">
        <authorList>
            <person name="Corre E."/>
            <person name="Pelletier E."/>
            <person name="Niang G."/>
            <person name="Scheremetjew M."/>
            <person name="Finn R."/>
            <person name="Kale V."/>
            <person name="Holt S."/>
            <person name="Cochrane G."/>
            <person name="Meng A."/>
            <person name="Brown T."/>
            <person name="Cohen L."/>
        </authorList>
    </citation>
    <scope>NUCLEOTIDE SEQUENCE</scope>
    <source>
        <strain evidence="8">CCMP722</strain>
    </source>
</reference>
<dbReference type="EMBL" id="HBFA01010748">
    <property type="protein sequence ID" value="CAD8658879.1"/>
    <property type="molecule type" value="Transcribed_RNA"/>
</dbReference>
<keyword evidence="3" id="KW-0418">Kinase</keyword>
<dbReference type="PROSITE" id="PS50011">
    <property type="entry name" value="PROTEIN_KINASE_DOM"/>
    <property type="match status" value="1"/>
</dbReference>
<dbReference type="PROSITE" id="PS00107">
    <property type="entry name" value="PROTEIN_KINASE_ATP"/>
    <property type="match status" value="1"/>
</dbReference>
<dbReference type="PANTHER" id="PTHR46699">
    <property type="entry name" value="SERINE/THREONINE-PROTEIN KINASE STN8, CHLOROPLASTIC-RELATED"/>
    <property type="match status" value="1"/>
</dbReference>
<protein>
    <recommendedName>
        <fullName evidence="7">Protein kinase domain-containing protein</fullName>
    </recommendedName>
</protein>
<dbReference type="Pfam" id="PF00069">
    <property type="entry name" value="Pkinase"/>
    <property type="match status" value="1"/>
</dbReference>
<evidence type="ECO:0000256" key="5">
    <source>
        <dbReference type="PROSITE-ProRule" id="PRU10141"/>
    </source>
</evidence>
<keyword evidence="1" id="KW-0808">Transferase</keyword>
<dbReference type="GO" id="GO:0005524">
    <property type="term" value="F:ATP binding"/>
    <property type="evidence" value="ECO:0007669"/>
    <property type="project" value="UniProtKB-UniRule"/>
</dbReference>
<evidence type="ECO:0000313" key="8">
    <source>
        <dbReference type="EMBL" id="CAD8658879.1"/>
    </source>
</evidence>
<evidence type="ECO:0000259" key="7">
    <source>
        <dbReference type="PROSITE" id="PS50011"/>
    </source>
</evidence>
<accession>A0A7S0N3A8</accession>
<dbReference type="AlphaFoldDB" id="A0A7S0N3A8"/>
<comment type="similarity">
    <text evidence="6">Belongs to the protein kinase superfamily.</text>
</comment>
<dbReference type="InterPro" id="IPR000719">
    <property type="entry name" value="Prot_kinase_dom"/>
</dbReference>
<dbReference type="Gene3D" id="3.30.200.20">
    <property type="entry name" value="Phosphorylase Kinase, domain 1"/>
    <property type="match status" value="1"/>
</dbReference>
<evidence type="ECO:0000256" key="3">
    <source>
        <dbReference type="ARBA" id="ARBA00022777"/>
    </source>
</evidence>
<evidence type="ECO:0000256" key="1">
    <source>
        <dbReference type="ARBA" id="ARBA00022679"/>
    </source>
</evidence>
<sequence>MMSVRDASMTVLSTKAIRPQLRSGQVALVQHAGRHVRGADSRGNGCVTRAFFKNLGKTKSAGKKKKTKTKEKKREEVFVSLQDLKKGPKIGSGAFGDVFEGLYAPEGQEEQRVVLKQYKALRGRDVRSFYEDELAACRRLFECDGVAEFLGVAGADVYLVWAYEGTVTLEALLQSGEGVVALAEVLGYEDPAEAYEAFAAGLLGAVMAMHSEGVVHRDIKPGNILLAQTDAGVEVKLIDLGGVADLTSSGLREEEAIFDPLYGAPEQYIEKRGLFGKSSFEATGEPPSYKLDTFSAGLVLLQLAVPALHSPQAYQSMRNALHEYGCLEAWRESEGAKTSCDFSLLDLNKGQAWTLLTQLADFDPDERISLFDAFKTSKMLKSYVA</sequence>
<evidence type="ECO:0000256" key="4">
    <source>
        <dbReference type="ARBA" id="ARBA00022840"/>
    </source>
</evidence>
<keyword evidence="2 5" id="KW-0547">Nucleotide-binding</keyword>
<feature type="binding site" evidence="5">
    <location>
        <position position="116"/>
    </location>
    <ligand>
        <name>ATP</name>
        <dbReference type="ChEBI" id="CHEBI:30616"/>
    </ligand>
</feature>
<dbReference type="SMART" id="SM00220">
    <property type="entry name" value="S_TKc"/>
    <property type="match status" value="1"/>
</dbReference>